<dbReference type="InterPro" id="IPR050172">
    <property type="entry name" value="SsuD_RutA_monooxygenase"/>
</dbReference>
<dbReference type="PANTHER" id="PTHR42847:SF8">
    <property type="entry name" value="CONSERVED PROTEIN"/>
    <property type="match status" value="1"/>
</dbReference>
<evidence type="ECO:0000256" key="2">
    <source>
        <dbReference type="ARBA" id="ARBA00022643"/>
    </source>
</evidence>
<organism evidence="6 7">
    <name type="scientific">Paractinoplanes rhizophilus</name>
    <dbReference type="NCBI Taxonomy" id="1416877"/>
    <lineage>
        <taxon>Bacteria</taxon>
        <taxon>Bacillati</taxon>
        <taxon>Actinomycetota</taxon>
        <taxon>Actinomycetes</taxon>
        <taxon>Micromonosporales</taxon>
        <taxon>Micromonosporaceae</taxon>
        <taxon>Paractinoplanes</taxon>
    </lineage>
</organism>
<evidence type="ECO:0000256" key="4">
    <source>
        <dbReference type="ARBA" id="ARBA00023033"/>
    </source>
</evidence>
<evidence type="ECO:0000256" key="3">
    <source>
        <dbReference type="ARBA" id="ARBA00023002"/>
    </source>
</evidence>
<accession>A0ABW2HVS1</accession>
<protein>
    <submittedName>
        <fullName evidence="6">LLM class flavin-dependent oxidoreductase</fullName>
    </submittedName>
</protein>
<sequence>MRIGWKASQQHFTIDEYRRLWRLVDEAGFDSCWVFDHLKPMGRDRSGDIFEAWTILAAMAETTTRVRLGTLVTGNLYRHPALLAKMAATVDHVSGGRLDVGLGAGGDPGVDPAIGLPEASPGERVQRLDEAARILRMLWTRPETTFSGEHFRLDGVPSEPKPVQARLPLWLASNGERRGMRVVAEHADGWLTATFETAPGDLSRLMAVLDGHCEAVGRDPGSLRRGVQFPVPETGDEILHAVEAFAAAGFTDLVLMPRGGGLGRVADVGELLPRMREVGCGTASATC</sequence>
<evidence type="ECO:0000259" key="5">
    <source>
        <dbReference type="Pfam" id="PF00296"/>
    </source>
</evidence>
<proteinExistence type="predicted"/>
<evidence type="ECO:0000256" key="1">
    <source>
        <dbReference type="ARBA" id="ARBA00022630"/>
    </source>
</evidence>
<dbReference type="RefSeq" id="WP_378969035.1">
    <property type="nucleotide sequence ID" value="NZ_JBHTBJ010000010.1"/>
</dbReference>
<evidence type="ECO:0000313" key="7">
    <source>
        <dbReference type="Proteomes" id="UP001596548"/>
    </source>
</evidence>
<keyword evidence="4" id="KW-0503">Monooxygenase</keyword>
<comment type="caution">
    <text evidence="6">The sequence shown here is derived from an EMBL/GenBank/DDBJ whole genome shotgun (WGS) entry which is preliminary data.</text>
</comment>
<name>A0ABW2HVS1_9ACTN</name>
<keyword evidence="3" id="KW-0560">Oxidoreductase</keyword>
<dbReference type="EMBL" id="JBHTBJ010000010">
    <property type="protein sequence ID" value="MFC7275669.1"/>
    <property type="molecule type" value="Genomic_DNA"/>
</dbReference>
<dbReference type="InterPro" id="IPR011251">
    <property type="entry name" value="Luciferase-like_dom"/>
</dbReference>
<gene>
    <name evidence="6" type="ORF">ACFQS1_16900</name>
</gene>
<keyword evidence="2" id="KW-0288">FMN</keyword>
<dbReference type="Proteomes" id="UP001596548">
    <property type="component" value="Unassembled WGS sequence"/>
</dbReference>
<dbReference type="InterPro" id="IPR036661">
    <property type="entry name" value="Luciferase-like_sf"/>
</dbReference>
<dbReference type="Pfam" id="PF00296">
    <property type="entry name" value="Bac_luciferase"/>
    <property type="match status" value="1"/>
</dbReference>
<reference evidence="7" key="1">
    <citation type="journal article" date="2019" name="Int. J. Syst. Evol. Microbiol.">
        <title>The Global Catalogue of Microorganisms (GCM) 10K type strain sequencing project: providing services to taxonomists for standard genome sequencing and annotation.</title>
        <authorList>
            <consortium name="The Broad Institute Genomics Platform"/>
            <consortium name="The Broad Institute Genome Sequencing Center for Infectious Disease"/>
            <person name="Wu L."/>
            <person name="Ma J."/>
        </authorList>
    </citation>
    <scope>NUCLEOTIDE SEQUENCE [LARGE SCALE GENOMIC DNA]</scope>
    <source>
        <strain evidence="7">XZYJT-10</strain>
    </source>
</reference>
<dbReference type="SUPFAM" id="SSF51679">
    <property type="entry name" value="Bacterial luciferase-like"/>
    <property type="match status" value="1"/>
</dbReference>
<evidence type="ECO:0000313" key="6">
    <source>
        <dbReference type="EMBL" id="MFC7275669.1"/>
    </source>
</evidence>
<dbReference type="Gene3D" id="3.20.20.30">
    <property type="entry name" value="Luciferase-like domain"/>
    <property type="match status" value="1"/>
</dbReference>
<keyword evidence="1" id="KW-0285">Flavoprotein</keyword>
<keyword evidence="7" id="KW-1185">Reference proteome</keyword>
<dbReference type="PANTHER" id="PTHR42847">
    <property type="entry name" value="ALKANESULFONATE MONOOXYGENASE"/>
    <property type="match status" value="1"/>
</dbReference>
<feature type="domain" description="Luciferase-like" evidence="5">
    <location>
        <begin position="4"/>
        <end position="231"/>
    </location>
</feature>